<dbReference type="Proteomes" id="UP000284403">
    <property type="component" value="Unassembled WGS sequence"/>
</dbReference>
<accession>A0A422QBY2</accession>
<dbReference type="PANTHER" id="PTHR14791">
    <property type="entry name" value="BOMB/KIRA PROTEINS"/>
    <property type="match status" value="1"/>
</dbReference>
<gene>
    <name evidence="6" type="ORF">Tco025E_00293</name>
</gene>
<comment type="subcellular location">
    <subcellularLocation>
        <location evidence="1">Cytoplasm</location>
    </subcellularLocation>
</comment>
<sequence length="657" mass="68733">MIHLFVDGDYFLTGVAPTSEAAVRGGVDNMLRAVEAQLFAPATAAAVEQRVVFFSSSVLKALEGEQSRREVLITALRRLHFQTIVLDNIPSRAGSPVDAAICTRTMSLLAKAHGSRGNSAGEGGGGGRKFLTLVYFAANAYIASALELAHDAGCGVCFLVYDGDSVADELMAYVSPTYGSGGGIATVTKGEGINFIPNTEAASAALAALQNEGKELPLSVLMQLKQLQQRLTGVDALMPSTRSTNLKPGAQSSASSTPSAAVGGASALPSVEASSHVHPPPIAGGPNPFLPGDDTAGEKNSPANSTAATAPVPSSAEEREVDKLTLGTTKAPVEDAKKTAPVVTAADAVPQTSPTVATAAPAAEKPAGPATPPASVVVHAVPPFPPTPAAVTNVQPSTTRTSEFPEPDVSTRLPAGWSLMYDRQRRRHYFVHADAGGILQTTWLHPGGLEDQVDLERQVEEWYRKQRERCQAGAAGTAPQAHATSSPSTAAAGVVGGGGAAAAADWDECVDPASGRRYYVNRRTKQTSWTVPTAVACATGGNSAAAATEANSAPMTIAPDTNALPPFWEERLDPKSGRKFYVNHQTRETTWTRPPPPTPAVAPQPAQQPHMGAPLHGDAHTLGLSALPPFWEERVDPKSGRKFYVNHQTRETTWTRP</sequence>
<dbReference type="Pfam" id="PF00397">
    <property type="entry name" value="WW"/>
    <property type="match status" value="3"/>
</dbReference>
<dbReference type="InterPro" id="IPR036020">
    <property type="entry name" value="WW_dom_sf"/>
</dbReference>
<feature type="region of interest" description="Disordered" evidence="4">
    <location>
        <begin position="239"/>
        <end position="332"/>
    </location>
</feature>
<proteinExistence type="predicted"/>
<evidence type="ECO:0000256" key="1">
    <source>
        <dbReference type="ARBA" id="ARBA00004496"/>
    </source>
</evidence>
<dbReference type="RefSeq" id="XP_029232697.1">
    <property type="nucleotide sequence ID" value="XM_029367237.1"/>
</dbReference>
<feature type="compositionally biased region" description="Pro residues" evidence="4">
    <location>
        <begin position="593"/>
        <end position="602"/>
    </location>
</feature>
<dbReference type="GeneID" id="40313904"/>
<dbReference type="InterPro" id="IPR001202">
    <property type="entry name" value="WW_dom"/>
</dbReference>
<feature type="domain" description="WW" evidence="5">
    <location>
        <begin position="562"/>
        <end position="596"/>
    </location>
</feature>
<feature type="region of interest" description="Disordered" evidence="4">
    <location>
        <begin position="473"/>
        <end position="496"/>
    </location>
</feature>
<dbReference type="InterPro" id="IPR051105">
    <property type="entry name" value="WWC/KIBRA_Hippo_Reg"/>
</dbReference>
<keyword evidence="2" id="KW-0963">Cytoplasm</keyword>
<keyword evidence="3" id="KW-0597">Phosphoprotein</keyword>
<dbReference type="OrthoDB" id="3045089at2759"/>
<organism evidence="6 7">
    <name type="scientific">Trypanosoma conorhini</name>
    <dbReference type="NCBI Taxonomy" id="83891"/>
    <lineage>
        <taxon>Eukaryota</taxon>
        <taxon>Discoba</taxon>
        <taxon>Euglenozoa</taxon>
        <taxon>Kinetoplastea</taxon>
        <taxon>Metakinetoplastina</taxon>
        <taxon>Trypanosomatida</taxon>
        <taxon>Trypanosomatidae</taxon>
        <taxon>Trypanosoma</taxon>
    </lineage>
</organism>
<dbReference type="Gene3D" id="2.20.70.10">
    <property type="match status" value="4"/>
</dbReference>
<evidence type="ECO:0000313" key="6">
    <source>
        <dbReference type="EMBL" id="RNF27491.1"/>
    </source>
</evidence>
<dbReference type="EMBL" id="MKKU01000005">
    <property type="protein sequence ID" value="RNF27491.1"/>
    <property type="molecule type" value="Genomic_DNA"/>
</dbReference>
<keyword evidence="7" id="KW-1185">Reference proteome</keyword>
<dbReference type="PROSITE" id="PS01159">
    <property type="entry name" value="WW_DOMAIN_1"/>
    <property type="match status" value="3"/>
</dbReference>
<dbReference type="SMART" id="SM00456">
    <property type="entry name" value="WW"/>
    <property type="match status" value="4"/>
</dbReference>
<dbReference type="PANTHER" id="PTHR14791:SF29">
    <property type="entry name" value="PROTEIN KIBRA"/>
    <property type="match status" value="1"/>
</dbReference>
<feature type="compositionally biased region" description="Low complexity" evidence="4">
    <location>
        <begin position="300"/>
        <end position="315"/>
    </location>
</feature>
<evidence type="ECO:0000313" key="7">
    <source>
        <dbReference type="Proteomes" id="UP000284403"/>
    </source>
</evidence>
<evidence type="ECO:0000256" key="2">
    <source>
        <dbReference type="ARBA" id="ARBA00022490"/>
    </source>
</evidence>
<comment type="caution">
    <text evidence="6">The sequence shown here is derived from an EMBL/GenBank/DDBJ whole genome shotgun (WGS) entry which is preliminary data.</text>
</comment>
<evidence type="ECO:0000256" key="4">
    <source>
        <dbReference type="SAM" id="MobiDB-lite"/>
    </source>
</evidence>
<dbReference type="GO" id="GO:0005737">
    <property type="term" value="C:cytoplasm"/>
    <property type="evidence" value="ECO:0007669"/>
    <property type="project" value="UniProtKB-SubCell"/>
</dbReference>
<feature type="region of interest" description="Disordered" evidence="4">
    <location>
        <begin position="390"/>
        <end position="409"/>
    </location>
</feature>
<feature type="compositionally biased region" description="Low complexity" evidence="4">
    <location>
        <begin position="473"/>
        <end position="484"/>
    </location>
</feature>
<feature type="compositionally biased region" description="Polar residues" evidence="4">
    <location>
        <begin position="393"/>
        <end position="402"/>
    </location>
</feature>
<evidence type="ECO:0000259" key="5">
    <source>
        <dbReference type="PROSITE" id="PS50020"/>
    </source>
</evidence>
<dbReference type="PROSITE" id="PS50020">
    <property type="entry name" value="WW_DOMAIN_2"/>
    <property type="match status" value="3"/>
</dbReference>
<evidence type="ECO:0000256" key="3">
    <source>
        <dbReference type="ARBA" id="ARBA00022553"/>
    </source>
</evidence>
<feature type="region of interest" description="Disordered" evidence="4">
    <location>
        <begin position="587"/>
        <end position="621"/>
    </location>
</feature>
<name>A0A422QBY2_9TRYP</name>
<protein>
    <submittedName>
        <fullName evidence="6">Putative NEDD4-like E3 ubiquitin-protein ligase WWP1</fullName>
    </submittedName>
</protein>
<dbReference type="CDD" id="cd00201">
    <property type="entry name" value="WW"/>
    <property type="match status" value="3"/>
</dbReference>
<feature type="compositionally biased region" description="Low complexity" evidence="4">
    <location>
        <begin position="249"/>
        <end position="267"/>
    </location>
</feature>
<reference evidence="6 7" key="1">
    <citation type="journal article" date="2018" name="BMC Genomics">
        <title>Genomic comparison of Trypanosoma conorhini and Trypanosoma rangeli to Trypanosoma cruzi strains of high and low virulence.</title>
        <authorList>
            <person name="Bradwell K.R."/>
            <person name="Koparde V.N."/>
            <person name="Matveyev A.V."/>
            <person name="Serrano M.G."/>
            <person name="Alves J.M."/>
            <person name="Parikh H."/>
            <person name="Huang B."/>
            <person name="Lee V."/>
            <person name="Espinosa-Alvarez O."/>
            <person name="Ortiz P.A."/>
            <person name="Costa-Martins A.G."/>
            <person name="Teixeira M.M."/>
            <person name="Buck G.A."/>
        </authorList>
    </citation>
    <scope>NUCLEOTIDE SEQUENCE [LARGE SCALE GENOMIC DNA]</scope>
    <source>
        <strain evidence="6 7">025E</strain>
    </source>
</reference>
<dbReference type="AlphaFoldDB" id="A0A422QBY2"/>
<feature type="domain" description="WW" evidence="5">
    <location>
        <begin position="500"/>
        <end position="534"/>
    </location>
</feature>
<dbReference type="SUPFAM" id="SSF51045">
    <property type="entry name" value="WW domain"/>
    <property type="match status" value="3"/>
</dbReference>
<feature type="domain" description="WW" evidence="5">
    <location>
        <begin position="625"/>
        <end position="657"/>
    </location>
</feature>